<accession>A0A0R2AWF4</accession>
<dbReference type="GO" id="GO:0005829">
    <property type="term" value="C:cytosol"/>
    <property type="evidence" value="ECO:0007669"/>
    <property type="project" value="TreeGrafter"/>
</dbReference>
<dbReference type="InterPro" id="IPR027785">
    <property type="entry name" value="UvrD-like_helicase_C"/>
</dbReference>
<evidence type="ECO:0000256" key="5">
    <source>
        <dbReference type="PROSITE-ProRule" id="PRU00560"/>
    </source>
</evidence>
<keyword evidence="8" id="KW-1185">Reference proteome</keyword>
<feature type="domain" description="UvrD-like helicase ATP-binding" evidence="6">
    <location>
        <begin position="206"/>
        <end position="593"/>
    </location>
</feature>
<dbReference type="Pfam" id="PF13538">
    <property type="entry name" value="UvrD_C_2"/>
    <property type="match status" value="1"/>
</dbReference>
<dbReference type="PANTHER" id="PTHR11070">
    <property type="entry name" value="UVRD / RECB / PCRA DNA HELICASE FAMILY MEMBER"/>
    <property type="match status" value="1"/>
</dbReference>
<keyword evidence="1 5" id="KW-0547">Nucleotide-binding</keyword>
<comment type="caution">
    <text evidence="7">The sequence shown here is derived from an EMBL/GenBank/DDBJ whole genome shotgun (WGS) entry which is preliminary data.</text>
</comment>
<evidence type="ECO:0000313" key="8">
    <source>
        <dbReference type="Proteomes" id="UP000051672"/>
    </source>
</evidence>
<sequence length="762" mass="86297">MQADSKQAEQARITDVVHKVNARLDDIDTQIDAAHKETGRIEQAYGESTRVNVFEVDDRMETNAAVQQQKQMVARAVENETILKHEESQLKLLRHQPYFGRIDIDEAGDKDTLYIGTATFMNDGDFLVYDWRAPIASIYYNGTLGPVHYESPMGDQEATLLKKRQFQIENGVLKSMFDTNETVGDEILQSVLGDQSDTYMQNIVATIQQEQNDIIRDTSADLLVVQGVAGSGKTSAVLQRVAYLLYHSRSDLDADQMVLFSPNRLFANYISEVLPSLGEKNMRQATLFEFFTKRFSGLHVETLFERFESDQHSLPESTKVMRRFKEDAHFLDLIDAYLKTPDQIPFFVDIDLNGEVFFSAETIAKIYQKQPALMLARDKFLATKNTLIKRLNQRISLETRQDWVQDAMTILSNDEIREIVGDRHFETGDDEQTFIAKAVVAKAFAPVYDALYNDYFLDSYQEYARFLSTVNVPEIDDAVWATMAESVAQAIEQHHLRLEDAAPILYLRDQLSGSGQNSLIQYVFVDEMQDYSMVQLRYLRHAFPKAKLTLLGDAKQDVFTADYQPSDFIHEISDVFAAQRVRLIELNKSYRSTAPITNFGKALLPNHDHIQAFNRDGDKPVIATWDKHNYLGHLAQLVQTQLQTNPTVAILTKDQPSADALYASLHIDAPTTLLTANDHSLKTGCLILPVYLAKGLEFDAVIGFDISADTYAQSGDRDILYTLCSRALHQLTLIGFDELSPFLTDLPTELYQTTADTVNNLA</sequence>
<dbReference type="InterPro" id="IPR000212">
    <property type="entry name" value="DNA_helicase_UvrD/REP"/>
</dbReference>
<dbReference type="SUPFAM" id="SSF52540">
    <property type="entry name" value="P-loop containing nucleoside triphosphate hydrolases"/>
    <property type="match status" value="2"/>
</dbReference>
<dbReference type="InterPro" id="IPR027417">
    <property type="entry name" value="P-loop_NTPase"/>
</dbReference>
<feature type="binding site" evidence="5">
    <location>
        <begin position="227"/>
        <end position="234"/>
    </location>
    <ligand>
        <name>ATP</name>
        <dbReference type="ChEBI" id="CHEBI:30616"/>
    </ligand>
</feature>
<gene>
    <name evidence="7" type="ORF">FC34_GL001799</name>
</gene>
<evidence type="ECO:0000256" key="2">
    <source>
        <dbReference type="ARBA" id="ARBA00022801"/>
    </source>
</evidence>
<reference evidence="7 8" key="1">
    <citation type="journal article" date="2015" name="Genome Announc.">
        <title>Expanding the biotechnology potential of lactobacilli through comparative genomics of 213 strains and associated genera.</title>
        <authorList>
            <person name="Sun Z."/>
            <person name="Harris H.M."/>
            <person name="McCann A."/>
            <person name="Guo C."/>
            <person name="Argimon S."/>
            <person name="Zhang W."/>
            <person name="Yang X."/>
            <person name="Jeffery I.B."/>
            <person name="Cooney J.C."/>
            <person name="Kagawa T.F."/>
            <person name="Liu W."/>
            <person name="Song Y."/>
            <person name="Salvetti E."/>
            <person name="Wrobel A."/>
            <person name="Rasinkangas P."/>
            <person name="Parkhill J."/>
            <person name="Rea M.C."/>
            <person name="O'Sullivan O."/>
            <person name="Ritari J."/>
            <person name="Douillard F.P."/>
            <person name="Paul Ross R."/>
            <person name="Yang R."/>
            <person name="Briner A.E."/>
            <person name="Felis G.E."/>
            <person name="de Vos W.M."/>
            <person name="Barrangou R."/>
            <person name="Klaenhammer T.R."/>
            <person name="Caufield P.W."/>
            <person name="Cui Y."/>
            <person name="Zhang H."/>
            <person name="O'Toole P.W."/>
        </authorList>
    </citation>
    <scope>NUCLEOTIDE SEQUENCE [LARGE SCALE GENOMIC DNA]</scope>
    <source>
        <strain evidence="7 8">DSM 23927</strain>
    </source>
</reference>
<dbReference type="NCBIfam" id="NF041464">
    <property type="entry name" value="HelD_BACSU"/>
    <property type="match status" value="1"/>
</dbReference>
<proteinExistence type="predicted"/>
<evidence type="ECO:0000313" key="7">
    <source>
        <dbReference type="EMBL" id="KRM71319.1"/>
    </source>
</evidence>
<evidence type="ECO:0000256" key="1">
    <source>
        <dbReference type="ARBA" id="ARBA00022741"/>
    </source>
</evidence>
<keyword evidence="2 5" id="KW-0378">Hydrolase</keyword>
<dbReference type="Gene3D" id="3.40.50.300">
    <property type="entry name" value="P-loop containing nucleotide triphosphate hydrolases"/>
    <property type="match status" value="2"/>
</dbReference>
<evidence type="ECO:0000256" key="3">
    <source>
        <dbReference type="ARBA" id="ARBA00022806"/>
    </source>
</evidence>
<dbReference type="GO" id="GO:0043138">
    <property type="term" value="F:3'-5' DNA helicase activity"/>
    <property type="evidence" value="ECO:0007669"/>
    <property type="project" value="TreeGrafter"/>
</dbReference>
<dbReference type="PROSITE" id="PS51198">
    <property type="entry name" value="UVRD_HELICASE_ATP_BIND"/>
    <property type="match status" value="1"/>
</dbReference>
<dbReference type="PATRIC" id="fig|1423727.3.peg.1824"/>
<dbReference type="EMBL" id="AYZQ01000005">
    <property type="protein sequence ID" value="KRM71319.1"/>
    <property type="molecule type" value="Genomic_DNA"/>
</dbReference>
<dbReference type="Pfam" id="PF00580">
    <property type="entry name" value="UvrD-helicase"/>
    <property type="match status" value="1"/>
</dbReference>
<dbReference type="OrthoDB" id="9787585at2"/>
<dbReference type="GO" id="GO:0000725">
    <property type="term" value="P:recombinational repair"/>
    <property type="evidence" value="ECO:0007669"/>
    <property type="project" value="TreeGrafter"/>
</dbReference>
<dbReference type="GO" id="GO:0003677">
    <property type="term" value="F:DNA binding"/>
    <property type="evidence" value="ECO:0007669"/>
    <property type="project" value="InterPro"/>
</dbReference>
<dbReference type="GO" id="GO:0005524">
    <property type="term" value="F:ATP binding"/>
    <property type="evidence" value="ECO:0007669"/>
    <property type="project" value="UniProtKB-UniRule"/>
</dbReference>
<protein>
    <submittedName>
        <fullName evidence="7">DNA helicase</fullName>
    </submittedName>
</protein>
<keyword evidence="3 5" id="KW-0347">Helicase</keyword>
<dbReference type="GO" id="GO:0016787">
    <property type="term" value="F:hydrolase activity"/>
    <property type="evidence" value="ECO:0007669"/>
    <property type="project" value="UniProtKB-UniRule"/>
</dbReference>
<dbReference type="STRING" id="1423727.FC34_GL001799"/>
<dbReference type="AlphaFoldDB" id="A0A0R2AWF4"/>
<evidence type="ECO:0000256" key="4">
    <source>
        <dbReference type="ARBA" id="ARBA00022840"/>
    </source>
</evidence>
<dbReference type="RefSeq" id="WP_057895075.1">
    <property type="nucleotide sequence ID" value="NZ_AYZQ01000005.1"/>
</dbReference>
<name>A0A0R2AWF4_9LACO</name>
<dbReference type="PANTHER" id="PTHR11070:SF17">
    <property type="entry name" value="DNA HELICASE IV"/>
    <property type="match status" value="1"/>
</dbReference>
<evidence type="ECO:0000259" key="6">
    <source>
        <dbReference type="PROSITE" id="PS51198"/>
    </source>
</evidence>
<dbReference type="InterPro" id="IPR048228">
    <property type="entry name" value="HelD_bacillota"/>
</dbReference>
<dbReference type="Proteomes" id="UP000051672">
    <property type="component" value="Unassembled WGS sequence"/>
</dbReference>
<organism evidence="7 8">
    <name type="scientific">Lacticaseibacillus brantae DSM 23927</name>
    <dbReference type="NCBI Taxonomy" id="1423727"/>
    <lineage>
        <taxon>Bacteria</taxon>
        <taxon>Bacillati</taxon>
        <taxon>Bacillota</taxon>
        <taxon>Bacilli</taxon>
        <taxon>Lactobacillales</taxon>
        <taxon>Lactobacillaceae</taxon>
        <taxon>Lacticaseibacillus</taxon>
    </lineage>
</organism>
<dbReference type="InterPro" id="IPR014016">
    <property type="entry name" value="UvrD-like_ATP-bd"/>
</dbReference>
<keyword evidence="4 5" id="KW-0067">ATP-binding</keyword>